<dbReference type="SUPFAM" id="SSF52540">
    <property type="entry name" value="P-loop containing nucleoside triphosphate hydrolases"/>
    <property type="match status" value="1"/>
</dbReference>
<reference evidence="1 2" key="1">
    <citation type="submission" date="2013-12" db="EMBL/GenBank/DDBJ databases">
        <title>Draft genome of the parsitic nematode Ancylostoma duodenale.</title>
        <authorList>
            <person name="Mitreva M."/>
        </authorList>
    </citation>
    <scope>NUCLEOTIDE SEQUENCE [LARGE SCALE GENOMIC DNA]</scope>
    <source>
        <strain evidence="1 2">Zhejiang</strain>
    </source>
</reference>
<protein>
    <submittedName>
        <fullName evidence="1">Uncharacterized protein</fullName>
    </submittedName>
</protein>
<sequence length="424" mass="46591">MEEPIYGLVLFKVQRRNQTTHPKIAFEGAADAVVVTVFVRATSRYKVSSANRFSEPPTSDQARKLLYRKVRDRVGSFDNYCADPSTEQQVACSALSAIRTIEDDRRTHWVTATVPTLTVHPLGLSFTLTDMATEAGWEPRRIVVIWVAEALNLSLASGRKLLHVTLVAFAWSSRTLEKATKRLGRQRAEYDGHSLDICIHLSKAPPTANPTYEHVSRLRAFANLQGETAASKIMDRVYGTTAGISLPNGARFVRDGGRRIGIQAQRLGQEQRNAVDLGTGTLPIVDIQAAFGAGETVVGAIIAARRASDGKRVVMMASTNAAVAQFAQTLLSLTAFRHLHVLRFVYDAAAQENLTPTPVDMNQIPMSLGDEFDAEPTDDEKALCSKFKAGRSILERYIENPDLALICRRRTRRSTPSPSATSPT</sequence>
<dbReference type="InterPro" id="IPR027417">
    <property type="entry name" value="P-loop_NTPase"/>
</dbReference>
<dbReference type="OrthoDB" id="5870259at2759"/>
<dbReference type="EMBL" id="KN730492">
    <property type="protein sequence ID" value="KIH60964.1"/>
    <property type="molecule type" value="Genomic_DNA"/>
</dbReference>
<proteinExistence type="predicted"/>
<name>A0A0C2GPI3_9BILA</name>
<dbReference type="Gene3D" id="3.40.50.300">
    <property type="entry name" value="P-loop containing nucleotide triphosphate hydrolases"/>
    <property type="match status" value="1"/>
</dbReference>
<dbReference type="AlphaFoldDB" id="A0A0C2GPI3"/>
<evidence type="ECO:0000313" key="1">
    <source>
        <dbReference type="EMBL" id="KIH60964.1"/>
    </source>
</evidence>
<organism evidence="1 2">
    <name type="scientific">Ancylostoma duodenale</name>
    <dbReference type="NCBI Taxonomy" id="51022"/>
    <lineage>
        <taxon>Eukaryota</taxon>
        <taxon>Metazoa</taxon>
        <taxon>Ecdysozoa</taxon>
        <taxon>Nematoda</taxon>
        <taxon>Chromadorea</taxon>
        <taxon>Rhabditida</taxon>
        <taxon>Rhabditina</taxon>
        <taxon>Rhabditomorpha</taxon>
        <taxon>Strongyloidea</taxon>
        <taxon>Ancylostomatidae</taxon>
        <taxon>Ancylostomatinae</taxon>
        <taxon>Ancylostoma</taxon>
    </lineage>
</organism>
<keyword evidence="2" id="KW-1185">Reference proteome</keyword>
<dbReference type="Proteomes" id="UP000054047">
    <property type="component" value="Unassembled WGS sequence"/>
</dbReference>
<gene>
    <name evidence="1" type="ORF">ANCDUO_08772</name>
</gene>
<accession>A0A0C2GPI3</accession>
<evidence type="ECO:0000313" key="2">
    <source>
        <dbReference type="Proteomes" id="UP000054047"/>
    </source>
</evidence>